<dbReference type="InterPro" id="IPR006675">
    <property type="entry name" value="HDIG_dom"/>
</dbReference>
<evidence type="ECO:0000256" key="1">
    <source>
        <dbReference type="ARBA" id="ARBA00022741"/>
    </source>
</evidence>
<dbReference type="SUPFAM" id="SSF109604">
    <property type="entry name" value="HD-domain/PDEase-like"/>
    <property type="match status" value="1"/>
</dbReference>
<organism evidence="3 4">
    <name type="scientific">Paraclostridium tenue</name>
    <dbReference type="NCBI Taxonomy" id="1737"/>
    <lineage>
        <taxon>Bacteria</taxon>
        <taxon>Bacillati</taxon>
        <taxon>Bacillota</taxon>
        <taxon>Clostridia</taxon>
        <taxon>Peptostreptococcales</taxon>
        <taxon>Peptostreptococcaceae</taxon>
        <taxon>Paraclostridium</taxon>
    </lineage>
</organism>
<dbReference type="PANTHER" id="PTHR47545:SF2">
    <property type="entry name" value="CC-ADDING TRNA NUCLEOTIDYLTRANSFERASE"/>
    <property type="match status" value="1"/>
</dbReference>
<reference evidence="3 4" key="1">
    <citation type="journal article" date="2019" name="Int. J. Syst. Evol. Microbiol.">
        <title>The Global Catalogue of Microorganisms (GCM) 10K type strain sequencing project: providing services to taxonomists for standard genome sequencing and annotation.</title>
        <authorList>
            <consortium name="The Broad Institute Genomics Platform"/>
            <consortium name="The Broad Institute Genome Sequencing Center for Infectious Disease"/>
            <person name="Wu L."/>
            <person name="Ma J."/>
        </authorList>
    </citation>
    <scope>NUCLEOTIDE SEQUENCE [LARGE SCALE GENOMIC DNA]</scope>
    <source>
        <strain evidence="3 4">JCM 6486</strain>
    </source>
</reference>
<proteinExistence type="predicted"/>
<keyword evidence="4" id="KW-1185">Reference proteome</keyword>
<dbReference type="InterPro" id="IPR003607">
    <property type="entry name" value="HD/PDEase_dom"/>
</dbReference>
<dbReference type="PANTHER" id="PTHR47545">
    <property type="entry name" value="MULTIFUNCTIONAL CCA PROTEIN"/>
    <property type="match status" value="1"/>
</dbReference>
<dbReference type="InterPro" id="IPR050124">
    <property type="entry name" value="tRNA_CCA-adding_enzyme"/>
</dbReference>
<protein>
    <submittedName>
        <fullName evidence="3">HD domain-containing protein</fullName>
    </submittedName>
</protein>
<comment type="caution">
    <text evidence="3">The sequence shown here is derived from an EMBL/GenBank/DDBJ whole genome shotgun (WGS) entry which is preliminary data.</text>
</comment>
<dbReference type="Gene3D" id="1.10.3090.10">
    <property type="entry name" value="cca-adding enzyme, domain 2"/>
    <property type="match status" value="1"/>
</dbReference>
<gene>
    <name evidence="3" type="ORF">GCM10008917_16710</name>
</gene>
<name>A0ABN1M4K0_9FIRM</name>
<dbReference type="RefSeq" id="WP_346044833.1">
    <property type="nucleotide sequence ID" value="NZ_BAAACP010000008.1"/>
</dbReference>
<evidence type="ECO:0000313" key="4">
    <source>
        <dbReference type="Proteomes" id="UP001400965"/>
    </source>
</evidence>
<accession>A0ABN1M4K0</accession>
<feature type="domain" description="HD/PDEase" evidence="2">
    <location>
        <begin position="55"/>
        <end position="190"/>
    </location>
</feature>
<evidence type="ECO:0000313" key="3">
    <source>
        <dbReference type="EMBL" id="GAA0864198.1"/>
    </source>
</evidence>
<dbReference type="EMBL" id="BAAACP010000008">
    <property type="protein sequence ID" value="GAA0864198.1"/>
    <property type="molecule type" value="Genomic_DNA"/>
</dbReference>
<dbReference type="Proteomes" id="UP001400965">
    <property type="component" value="Unassembled WGS sequence"/>
</dbReference>
<evidence type="ECO:0000259" key="2">
    <source>
        <dbReference type="SMART" id="SM00471"/>
    </source>
</evidence>
<keyword evidence="1" id="KW-0547">Nucleotide-binding</keyword>
<dbReference type="Pfam" id="PF01966">
    <property type="entry name" value="HD"/>
    <property type="match status" value="1"/>
</dbReference>
<dbReference type="InterPro" id="IPR006674">
    <property type="entry name" value="HD_domain"/>
</dbReference>
<dbReference type="SMART" id="SM00471">
    <property type="entry name" value="HDc"/>
    <property type="match status" value="1"/>
</dbReference>
<dbReference type="NCBIfam" id="TIGR00277">
    <property type="entry name" value="HDIG"/>
    <property type="match status" value="1"/>
</dbReference>
<sequence>MNKEAIFKEISNHLIEDERPSIYIKNIILNKVYDIELIDKLSRLENIDQNPKYHPEGNVLNHVLMVVDNASKLKNNSSDKLVLMWGALLHDIGKLTTTRIRKGRITSYNHDVEGEKVAKLILDKLTDDEDFKYKVSKLVRYHMQPLFFDKNLRFFSYKDMIRDTDYKEIAILSTADRLGRGNITKEVEDKELENIKKFKAYLKNREGK</sequence>
<dbReference type="CDD" id="cd00077">
    <property type="entry name" value="HDc"/>
    <property type="match status" value="1"/>
</dbReference>